<feature type="transmembrane region" description="Helical" evidence="2">
    <location>
        <begin position="357"/>
        <end position="378"/>
    </location>
</feature>
<keyword evidence="2" id="KW-1133">Transmembrane helix</keyword>
<keyword evidence="5" id="KW-1185">Reference proteome</keyword>
<feature type="domain" description="Non-haem dioxygenase N-terminal" evidence="3">
    <location>
        <begin position="68"/>
        <end position="143"/>
    </location>
</feature>
<dbReference type="Proteomes" id="UP000685013">
    <property type="component" value="Chromosome 1"/>
</dbReference>
<name>A0AAV6P4B2_9ROSI</name>
<protein>
    <recommendedName>
        <fullName evidence="3">Non-haem dioxygenase N-terminal domain-containing protein</fullName>
    </recommendedName>
</protein>
<gene>
    <name evidence="4" type="ORF">SDJN03_00094</name>
</gene>
<evidence type="ECO:0000256" key="2">
    <source>
        <dbReference type="SAM" id="Phobius"/>
    </source>
</evidence>
<feature type="non-terminal residue" evidence="4">
    <location>
        <position position="1"/>
    </location>
</feature>
<evidence type="ECO:0000259" key="3">
    <source>
        <dbReference type="Pfam" id="PF14226"/>
    </source>
</evidence>
<dbReference type="InterPro" id="IPR026992">
    <property type="entry name" value="DIOX_N"/>
</dbReference>
<proteinExistence type="predicted"/>
<feature type="transmembrane region" description="Helical" evidence="2">
    <location>
        <begin position="325"/>
        <end position="345"/>
    </location>
</feature>
<organism evidence="4 5">
    <name type="scientific">Cucurbita argyrosperma subsp. sororia</name>
    <dbReference type="NCBI Taxonomy" id="37648"/>
    <lineage>
        <taxon>Eukaryota</taxon>
        <taxon>Viridiplantae</taxon>
        <taxon>Streptophyta</taxon>
        <taxon>Embryophyta</taxon>
        <taxon>Tracheophyta</taxon>
        <taxon>Spermatophyta</taxon>
        <taxon>Magnoliopsida</taxon>
        <taxon>eudicotyledons</taxon>
        <taxon>Gunneridae</taxon>
        <taxon>Pentapetalae</taxon>
        <taxon>rosids</taxon>
        <taxon>fabids</taxon>
        <taxon>Cucurbitales</taxon>
        <taxon>Cucurbitaceae</taxon>
        <taxon>Cucurbiteae</taxon>
        <taxon>Cucurbita</taxon>
    </lineage>
</organism>
<comment type="caution">
    <text evidence="4">The sequence shown here is derived from an EMBL/GenBank/DDBJ whole genome shotgun (WGS) entry which is preliminary data.</text>
</comment>
<dbReference type="AlphaFoldDB" id="A0AAV6P4B2"/>
<evidence type="ECO:0000313" key="5">
    <source>
        <dbReference type="Proteomes" id="UP000685013"/>
    </source>
</evidence>
<reference evidence="4 5" key="1">
    <citation type="journal article" date="2021" name="Hortic Res">
        <title>The domestication of Cucurbita argyrosperma as revealed by the genome of its wild relative.</title>
        <authorList>
            <person name="Barrera-Redondo J."/>
            <person name="Sanchez-de la Vega G."/>
            <person name="Aguirre-Liguori J.A."/>
            <person name="Castellanos-Morales G."/>
            <person name="Gutierrez-Guerrero Y.T."/>
            <person name="Aguirre-Dugua X."/>
            <person name="Aguirre-Planter E."/>
            <person name="Tenaillon M.I."/>
            <person name="Lira-Saade R."/>
            <person name="Eguiarte L.E."/>
        </authorList>
    </citation>
    <scope>NUCLEOTIDE SEQUENCE [LARGE SCALE GENOMIC DNA]</scope>
    <source>
        <strain evidence="4">JBR-2021</strain>
    </source>
</reference>
<keyword evidence="2" id="KW-0472">Membrane</keyword>
<accession>A0AAV6P4B2</accession>
<evidence type="ECO:0000313" key="4">
    <source>
        <dbReference type="EMBL" id="KAG6606752.1"/>
    </source>
</evidence>
<dbReference type="PANTHER" id="PTHR34945">
    <property type="entry name" value="2-OXOGLUTARATE (2OG) AND FE(II)-DEPENDENT OXYGENASE SUPERFAMILY PROTEIN"/>
    <property type="match status" value="1"/>
</dbReference>
<evidence type="ECO:0000256" key="1">
    <source>
        <dbReference type="SAM" id="MobiDB-lite"/>
    </source>
</evidence>
<dbReference type="EMBL" id="JAGKQH010000001">
    <property type="protein sequence ID" value="KAG6606752.1"/>
    <property type="molecule type" value="Genomic_DNA"/>
</dbReference>
<sequence>MGMMSPELTAATPFDFRAPPPSPINTSRRSSVTNDDVLTDFLEHSLRVPNLVLPENIFPRQRFIQNPPRIDFRSIESSDHDSVVRILDSMGSIGCFQLGNHGIPMELIGAVASAAAAGVFGISREKKTVVTRSPEKGYGFEEYWDGEDESEVSEEFVWSRDEGLRKEMEAISGFGYSDFSNKMEALTQVTEKMGEKILEIFRENCGKVAEKEVGSRQGSVWCVHKQKQNEELEKCMKHDVMRMLIRGSDLSHALCFHFCHGSSSSSSSSSSSCVFHVYSKKGWVCFVPEESAIMVTVGDQIQAWSGGQYKHVIGRPIYKEEKGNNMNNGIGIGIGISMAFLFAPTSSPSNVPPTLSLPHQALFALFLILLYNAFLYFLN</sequence>
<keyword evidence="2" id="KW-0812">Transmembrane</keyword>
<dbReference type="PANTHER" id="PTHR34945:SF8">
    <property type="entry name" value="DOWNSTREAM TARGET OF AGL15-4"/>
    <property type="match status" value="1"/>
</dbReference>
<feature type="region of interest" description="Disordered" evidence="1">
    <location>
        <begin position="1"/>
        <end position="31"/>
    </location>
</feature>
<dbReference type="Pfam" id="PF14226">
    <property type="entry name" value="DIOX_N"/>
    <property type="match status" value="1"/>
</dbReference>